<dbReference type="NCBIfam" id="NF004885">
    <property type="entry name" value="PRK06246.1"/>
    <property type="match status" value="1"/>
</dbReference>
<keyword evidence="4" id="KW-0408">Iron</keyword>
<dbReference type="PANTHER" id="PTHR30389:SF17">
    <property type="entry name" value="L(+)-TARTRATE DEHYDRATASE SUBUNIT ALPHA-RELATED"/>
    <property type="match status" value="1"/>
</dbReference>
<evidence type="ECO:0000313" key="9">
    <source>
        <dbReference type="Proteomes" id="UP000488506"/>
    </source>
</evidence>
<organism evidence="8 9">
    <name type="scientific">Candidatus Saganbacteria bacterium</name>
    <dbReference type="NCBI Taxonomy" id="2575572"/>
    <lineage>
        <taxon>Bacteria</taxon>
        <taxon>Bacillati</taxon>
        <taxon>Saganbacteria</taxon>
    </lineage>
</organism>
<dbReference type="Proteomes" id="UP000488506">
    <property type="component" value="Unassembled WGS sequence"/>
</dbReference>
<dbReference type="InterPro" id="IPR051208">
    <property type="entry name" value="Class-I_Fumarase/Tartrate_DH"/>
</dbReference>
<dbReference type="GO" id="GO:0046872">
    <property type="term" value="F:metal ion binding"/>
    <property type="evidence" value="ECO:0007669"/>
    <property type="project" value="UniProtKB-KW"/>
</dbReference>
<evidence type="ECO:0000256" key="5">
    <source>
        <dbReference type="ARBA" id="ARBA00023014"/>
    </source>
</evidence>
<comment type="similarity">
    <text evidence="1">Belongs to the class-I fumarase family.</text>
</comment>
<evidence type="ECO:0000256" key="3">
    <source>
        <dbReference type="ARBA" id="ARBA00022723"/>
    </source>
</evidence>
<comment type="caution">
    <text evidence="8">The sequence shown here is derived from an EMBL/GenBank/DDBJ whole genome shotgun (WGS) entry which is preliminary data.</text>
</comment>
<dbReference type="PANTHER" id="PTHR30389">
    <property type="entry name" value="FUMARATE HYDRATASE-RELATED"/>
    <property type="match status" value="1"/>
</dbReference>
<dbReference type="NCBIfam" id="TIGR00722">
    <property type="entry name" value="ttdA_fumA_fumB"/>
    <property type="match status" value="1"/>
</dbReference>
<accession>A0A833P0B4</accession>
<feature type="domain" description="Fe-S hydro-lyase tartrate dehydratase alpha-type catalytic" evidence="7">
    <location>
        <begin position="4"/>
        <end position="245"/>
    </location>
</feature>
<gene>
    <name evidence="8" type="ORF">FD145_408</name>
</gene>
<sequence>MDLLRGALKNEESKTGKEIITQIIGNAEIAQKEKLPLCQDTGIAVVFIEIGQEAIIVGGEIKEAVNEGVSQGYKNLRKSVVLNPIDRINTKDNTPAIIHEEIVDGYNIKIGILPKGGGAENMSAIKMFLPTAKKEDLIKFIVETVVSNGAKACPPLILGIGIGGTFDYAAYLAKKALTRKIGAKNKDTVELEKEILSQVNKTGLGPMGLGGRVTALAVHIETHPCHITSLPVAINFECHAHRYQEIIL</sequence>
<dbReference type="Pfam" id="PF05681">
    <property type="entry name" value="Fumerase"/>
    <property type="match status" value="1"/>
</dbReference>
<keyword evidence="5" id="KW-0411">Iron-sulfur</keyword>
<evidence type="ECO:0000256" key="1">
    <source>
        <dbReference type="ARBA" id="ARBA00008876"/>
    </source>
</evidence>
<keyword evidence="3" id="KW-0479">Metal-binding</keyword>
<protein>
    <submittedName>
        <fullName evidence="8">Fumarate hydratase subunit alpha</fullName>
    </submittedName>
</protein>
<dbReference type="AlphaFoldDB" id="A0A833P0B4"/>
<evidence type="ECO:0000256" key="4">
    <source>
        <dbReference type="ARBA" id="ARBA00023004"/>
    </source>
</evidence>
<dbReference type="GO" id="GO:0051539">
    <property type="term" value="F:4 iron, 4 sulfur cluster binding"/>
    <property type="evidence" value="ECO:0007669"/>
    <property type="project" value="UniProtKB-KW"/>
</dbReference>
<name>A0A833P0B4_UNCSA</name>
<evidence type="ECO:0000313" key="8">
    <source>
        <dbReference type="EMBL" id="KAF0134840.1"/>
    </source>
</evidence>
<reference evidence="8 9" key="1">
    <citation type="submission" date="2019-12" db="EMBL/GenBank/DDBJ databases">
        <authorList>
            <person name="Wolfe R."/>
            <person name="Danczak R."/>
            <person name="Wilkins M."/>
        </authorList>
    </citation>
    <scope>NUCLEOTIDE SEQUENCE [LARGE SCALE GENOMIC DNA]</scope>
    <source>
        <strain evidence="8">X2_MaxBin.013</strain>
    </source>
</reference>
<dbReference type="GO" id="GO:0016829">
    <property type="term" value="F:lyase activity"/>
    <property type="evidence" value="ECO:0007669"/>
    <property type="project" value="UniProtKB-KW"/>
</dbReference>
<evidence type="ECO:0000256" key="2">
    <source>
        <dbReference type="ARBA" id="ARBA00022485"/>
    </source>
</evidence>
<proteinExistence type="inferred from homology"/>
<keyword evidence="2" id="KW-0004">4Fe-4S</keyword>
<dbReference type="EMBL" id="WPAF01000004">
    <property type="protein sequence ID" value="KAF0134840.1"/>
    <property type="molecule type" value="Genomic_DNA"/>
</dbReference>
<evidence type="ECO:0000256" key="6">
    <source>
        <dbReference type="ARBA" id="ARBA00023239"/>
    </source>
</evidence>
<evidence type="ECO:0000259" key="7">
    <source>
        <dbReference type="Pfam" id="PF05681"/>
    </source>
</evidence>
<dbReference type="InterPro" id="IPR004646">
    <property type="entry name" value="Fe-S_hydro-lyase_TtdA-typ_cat"/>
</dbReference>
<keyword evidence="6" id="KW-0456">Lyase</keyword>